<dbReference type="Proteomes" id="UP000756387">
    <property type="component" value="Unassembled WGS sequence"/>
</dbReference>
<reference evidence="5 6" key="1">
    <citation type="submission" date="2020-10" db="EMBL/GenBank/DDBJ databases">
        <title>Nocardioides sp. isolated from sludge.</title>
        <authorList>
            <person name="Zhang X."/>
        </authorList>
    </citation>
    <scope>NUCLEOTIDE SEQUENCE [LARGE SCALE GENOMIC DNA]</scope>
    <source>
        <strain evidence="5 6">Y6</strain>
    </source>
</reference>
<dbReference type="RefSeq" id="WP_193638805.1">
    <property type="nucleotide sequence ID" value="NZ_JADCSA010000012.1"/>
</dbReference>
<dbReference type="SUPFAM" id="SSF53474">
    <property type="entry name" value="alpha/beta-Hydrolases"/>
    <property type="match status" value="1"/>
</dbReference>
<dbReference type="Gene3D" id="3.40.50.1820">
    <property type="entry name" value="alpha/beta hydrolase"/>
    <property type="match status" value="1"/>
</dbReference>
<proteinExistence type="inferred from homology"/>
<dbReference type="PROSITE" id="PS01174">
    <property type="entry name" value="LIPASE_GDXG_SER"/>
    <property type="match status" value="1"/>
</dbReference>
<evidence type="ECO:0000313" key="6">
    <source>
        <dbReference type="Proteomes" id="UP000756387"/>
    </source>
</evidence>
<evidence type="ECO:0000313" key="5">
    <source>
        <dbReference type="EMBL" id="MBE7325484.1"/>
    </source>
</evidence>
<gene>
    <name evidence="5" type="ORF">IEQ44_12565</name>
</gene>
<evidence type="ECO:0000259" key="4">
    <source>
        <dbReference type="Pfam" id="PF07859"/>
    </source>
</evidence>
<name>A0ABR9RV98_9ACTN</name>
<dbReference type="GO" id="GO:0016787">
    <property type="term" value="F:hydrolase activity"/>
    <property type="evidence" value="ECO:0007669"/>
    <property type="project" value="UniProtKB-KW"/>
</dbReference>
<feature type="domain" description="Alpha/beta hydrolase fold-3" evidence="4">
    <location>
        <begin position="88"/>
        <end position="295"/>
    </location>
</feature>
<comment type="caution">
    <text evidence="5">The sequence shown here is derived from an EMBL/GenBank/DDBJ whole genome shotgun (WGS) entry which is preliminary data.</text>
</comment>
<dbReference type="InterPro" id="IPR013094">
    <property type="entry name" value="AB_hydrolase_3"/>
</dbReference>
<accession>A0ABR9RV98</accession>
<protein>
    <submittedName>
        <fullName evidence="5">Alpha/beta hydrolase</fullName>
    </submittedName>
</protein>
<dbReference type="PANTHER" id="PTHR48081:SF8">
    <property type="entry name" value="ALPHA_BETA HYDROLASE FOLD-3 DOMAIN-CONTAINING PROTEIN-RELATED"/>
    <property type="match status" value="1"/>
</dbReference>
<organism evidence="5 6">
    <name type="scientific">Nocardioides malaquae</name>
    <dbReference type="NCBI Taxonomy" id="2773426"/>
    <lineage>
        <taxon>Bacteria</taxon>
        <taxon>Bacillati</taxon>
        <taxon>Actinomycetota</taxon>
        <taxon>Actinomycetes</taxon>
        <taxon>Propionibacteriales</taxon>
        <taxon>Nocardioidaceae</taxon>
        <taxon>Nocardioides</taxon>
    </lineage>
</organism>
<dbReference type="EMBL" id="JADCSA010000012">
    <property type="protein sequence ID" value="MBE7325484.1"/>
    <property type="molecule type" value="Genomic_DNA"/>
</dbReference>
<evidence type="ECO:0000256" key="1">
    <source>
        <dbReference type="ARBA" id="ARBA00010515"/>
    </source>
</evidence>
<sequence>MALLAPSSPSALHQVVAKVLPRVRRARDLDDAESERRRILRWQSTLPDALPTRLVPGFERRFTLEVDRSAGWPVYVFSPRGRRVRRTVLYGHGGGYMAPIDPFHVLHAASLARRLDARIVMPDYPLAPTHTWRDSRDDLVDLAVAWAEHADCTGEKPLVLAGDSAGGGLVLAIAQAMRDRVRRDGSGPTAGAMVLHAPWVDLTSTAPGTEEFSARDPWLFLGKIRLYAQWWAGAEPVERPEVSPGLGDLSDLPPALMFHGTLDTLAPACRVLAERAEAAGWQLTSIEERDLLHVYSIFPLLPEARRAMRRTLDFLA</sequence>
<evidence type="ECO:0000256" key="2">
    <source>
        <dbReference type="ARBA" id="ARBA00022801"/>
    </source>
</evidence>
<dbReference type="InterPro" id="IPR033140">
    <property type="entry name" value="Lipase_GDXG_put_SER_AS"/>
</dbReference>
<dbReference type="PANTHER" id="PTHR48081">
    <property type="entry name" value="AB HYDROLASE SUPERFAMILY PROTEIN C4A8.06C"/>
    <property type="match status" value="1"/>
</dbReference>
<dbReference type="Pfam" id="PF07859">
    <property type="entry name" value="Abhydrolase_3"/>
    <property type="match status" value="1"/>
</dbReference>
<keyword evidence="2 5" id="KW-0378">Hydrolase</keyword>
<evidence type="ECO:0000256" key="3">
    <source>
        <dbReference type="PROSITE-ProRule" id="PRU10038"/>
    </source>
</evidence>
<dbReference type="InterPro" id="IPR050300">
    <property type="entry name" value="GDXG_lipolytic_enzyme"/>
</dbReference>
<dbReference type="InterPro" id="IPR029058">
    <property type="entry name" value="AB_hydrolase_fold"/>
</dbReference>
<feature type="active site" evidence="3">
    <location>
        <position position="164"/>
    </location>
</feature>
<keyword evidence="6" id="KW-1185">Reference proteome</keyword>
<comment type="similarity">
    <text evidence="1">Belongs to the 'GDXG' lipolytic enzyme family.</text>
</comment>